<evidence type="ECO:0000259" key="22">
    <source>
        <dbReference type="PROSITE" id="PS50873"/>
    </source>
</evidence>
<sequence>MANTLKYLSVLVLVFLVIQSANGQGLKLGFYAKSCPKAESIIHKTVASYVSYNPTFPAALLRMHFHDCFVRGCDGSVLLNSTSTNQTEKAAIPNLSLRGFSIIDAAKAAVEKVCPGVVSCADILALSARDSVAMIKGPWWNVPTGRRDGRVSTIGDAFIHLPPPFFNVTQLKASFASKGLNAKDLAVLSGGHTIGIANCAGFSQRLYNFTGKGDTDPTLDSEYVPRLKSKCKPNDFVTNAEMDPGSFKTFDSSYYKLVAKRRGLFTSDAALLDDAETKAYVRSQARNNGPTFFKDFAVSMEKMNTIEVLSGNAGEIRKHCAFIN</sequence>
<dbReference type="Pfam" id="PF00141">
    <property type="entry name" value="peroxidase"/>
    <property type="match status" value="1"/>
</dbReference>
<evidence type="ECO:0000256" key="14">
    <source>
        <dbReference type="ARBA" id="ARBA00023180"/>
    </source>
</evidence>
<feature type="disulfide bond" evidence="20">
    <location>
        <begin position="68"/>
        <end position="73"/>
    </location>
</feature>
<keyword evidence="24" id="KW-1185">Reference proteome</keyword>
<reference evidence="23 24" key="1">
    <citation type="journal article" date="2018" name="Science">
        <title>The opium poppy genome and morphinan production.</title>
        <authorList>
            <person name="Guo L."/>
            <person name="Winzer T."/>
            <person name="Yang X."/>
            <person name="Li Y."/>
            <person name="Ning Z."/>
            <person name="He Z."/>
            <person name="Teodor R."/>
            <person name="Lu Y."/>
            <person name="Bowser T.A."/>
            <person name="Graham I.A."/>
            <person name="Ye K."/>
        </authorList>
    </citation>
    <scope>NUCLEOTIDE SEQUENCE [LARGE SCALE GENOMIC DNA]</scope>
    <source>
        <strain evidence="24">cv. HN1</strain>
        <tissue evidence="23">Leaves</tissue>
    </source>
</reference>
<feature type="site" description="Transition state stabilizer" evidence="19">
    <location>
        <position position="62"/>
    </location>
</feature>
<comment type="cofactor">
    <cofactor evidence="18 21">
        <name>heme b</name>
        <dbReference type="ChEBI" id="CHEBI:60344"/>
    </cofactor>
    <text evidence="18 21">Binds 1 heme b (iron(II)-protoporphyrin IX) group per subunit.</text>
</comment>
<dbReference type="Gene3D" id="1.10.520.10">
    <property type="match status" value="1"/>
</dbReference>
<keyword evidence="10 18" id="KW-0106">Calcium</keyword>
<evidence type="ECO:0000313" key="24">
    <source>
        <dbReference type="Proteomes" id="UP000316621"/>
    </source>
</evidence>
<dbReference type="PROSITE" id="PS50873">
    <property type="entry name" value="PEROXIDASE_4"/>
    <property type="match status" value="1"/>
</dbReference>
<evidence type="ECO:0000256" key="7">
    <source>
        <dbReference type="ARBA" id="ARBA00022617"/>
    </source>
</evidence>
<evidence type="ECO:0000256" key="1">
    <source>
        <dbReference type="ARBA" id="ARBA00000189"/>
    </source>
</evidence>
<evidence type="ECO:0000256" key="17">
    <source>
        <dbReference type="PIRSR" id="PIRSR600823-2"/>
    </source>
</evidence>
<keyword evidence="13 20" id="KW-1015">Disulfide bond</keyword>
<evidence type="ECO:0000256" key="12">
    <source>
        <dbReference type="ARBA" id="ARBA00023004"/>
    </source>
</evidence>
<keyword evidence="9 21" id="KW-0732">Signal</keyword>
<dbReference type="GO" id="GO:0020037">
    <property type="term" value="F:heme binding"/>
    <property type="evidence" value="ECO:0007669"/>
    <property type="project" value="UniProtKB-UniRule"/>
</dbReference>
<evidence type="ECO:0000256" key="15">
    <source>
        <dbReference type="ARBA" id="ARBA00023324"/>
    </source>
</evidence>
<feature type="disulfide bond" evidence="20">
    <location>
        <begin position="199"/>
        <end position="231"/>
    </location>
</feature>
<dbReference type="PRINTS" id="PR00461">
    <property type="entry name" value="PLPEROXIDASE"/>
</dbReference>
<evidence type="ECO:0000256" key="8">
    <source>
        <dbReference type="ARBA" id="ARBA00022723"/>
    </source>
</evidence>
<keyword evidence="8 18" id="KW-0479">Metal-binding</keyword>
<protein>
    <recommendedName>
        <fullName evidence="4 21">Peroxidase</fullName>
        <ecNumber evidence="4 21">1.11.1.7</ecNumber>
    </recommendedName>
</protein>
<dbReference type="FunFam" id="1.10.420.10:FF:000008">
    <property type="entry name" value="Peroxidase"/>
    <property type="match status" value="1"/>
</dbReference>
<comment type="cofactor">
    <cofactor evidence="18 21">
        <name>Ca(2+)</name>
        <dbReference type="ChEBI" id="CHEBI:29108"/>
    </cofactor>
    <text evidence="18 21">Binds 2 calcium ions per subunit.</text>
</comment>
<dbReference type="PANTHER" id="PTHR31235">
    <property type="entry name" value="PEROXIDASE 25-RELATED"/>
    <property type="match status" value="1"/>
</dbReference>
<evidence type="ECO:0000256" key="16">
    <source>
        <dbReference type="PIRSR" id="PIRSR600823-1"/>
    </source>
</evidence>
<dbReference type="InterPro" id="IPR010255">
    <property type="entry name" value="Haem_peroxidase_sf"/>
</dbReference>
<dbReference type="Gramene" id="RZC68379">
    <property type="protein sequence ID" value="RZC68379"/>
    <property type="gene ID" value="C5167_031635"/>
</dbReference>
<feature type="binding site" description="axial binding residue" evidence="18">
    <location>
        <position position="192"/>
    </location>
    <ligand>
        <name>heme b</name>
        <dbReference type="ChEBI" id="CHEBI:60344"/>
    </ligand>
    <ligandPart>
        <name>Fe</name>
        <dbReference type="ChEBI" id="CHEBI:18248"/>
    </ligandPart>
</feature>
<organism evidence="23 24">
    <name type="scientific">Papaver somniferum</name>
    <name type="common">Opium poppy</name>
    <dbReference type="NCBI Taxonomy" id="3469"/>
    <lineage>
        <taxon>Eukaryota</taxon>
        <taxon>Viridiplantae</taxon>
        <taxon>Streptophyta</taxon>
        <taxon>Embryophyta</taxon>
        <taxon>Tracheophyta</taxon>
        <taxon>Spermatophyta</taxon>
        <taxon>Magnoliopsida</taxon>
        <taxon>Ranunculales</taxon>
        <taxon>Papaveraceae</taxon>
        <taxon>Papaveroideae</taxon>
        <taxon>Papaver</taxon>
    </lineage>
</organism>
<gene>
    <name evidence="23" type="ORF">C5167_031635</name>
</gene>
<evidence type="ECO:0000256" key="18">
    <source>
        <dbReference type="PIRSR" id="PIRSR600823-3"/>
    </source>
</evidence>
<evidence type="ECO:0000256" key="13">
    <source>
        <dbReference type="ARBA" id="ARBA00023157"/>
    </source>
</evidence>
<evidence type="ECO:0000256" key="6">
    <source>
        <dbReference type="ARBA" id="ARBA00022559"/>
    </source>
</evidence>
<comment type="similarity">
    <text evidence="21">Belongs to the peroxidase family. Classical plant (class III) peroxidase subfamily.</text>
</comment>
<keyword evidence="14" id="KW-0325">Glycoprotein</keyword>
<dbReference type="PRINTS" id="PR00458">
    <property type="entry name" value="PEROXIDASE"/>
</dbReference>
<dbReference type="GO" id="GO:0046872">
    <property type="term" value="F:metal ion binding"/>
    <property type="evidence" value="ECO:0007669"/>
    <property type="project" value="UniProtKB-UniRule"/>
</dbReference>
<dbReference type="EC" id="1.11.1.7" evidence="4 21"/>
<dbReference type="InterPro" id="IPR033905">
    <property type="entry name" value="Secretory_peroxidase"/>
</dbReference>
<dbReference type="OMA" id="RFDSHYF"/>
<evidence type="ECO:0000256" key="11">
    <source>
        <dbReference type="ARBA" id="ARBA00023002"/>
    </source>
</evidence>
<feature type="active site" description="Proton acceptor" evidence="16">
    <location>
        <position position="66"/>
    </location>
</feature>
<feature type="disulfide bond" evidence="20">
    <location>
        <begin position="35"/>
        <end position="114"/>
    </location>
</feature>
<feature type="chain" id="PRO_5021501552" description="Peroxidase" evidence="21">
    <location>
        <begin position="24"/>
        <end position="324"/>
    </location>
</feature>
<feature type="binding site" evidence="18">
    <location>
        <position position="88"/>
    </location>
    <ligand>
        <name>Ca(2+)</name>
        <dbReference type="ChEBI" id="CHEBI:29108"/>
        <label>1</label>
    </ligand>
</feature>
<dbReference type="CDD" id="cd00693">
    <property type="entry name" value="secretory_peroxidase"/>
    <property type="match status" value="1"/>
</dbReference>
<feature type="binding site" evidence="18">
    <location>
        <position position="251"/>
    </location>
    <ligand>
        <name>Ca(2+)</name>
        <dbReference type="ChEBI" id="CHEBI:29108"/>
        <label>2</label>
    </ligand>
</feature>
<dbReference type="GO" id="GO:0006979">
    <property type="term" value="P:response to oxidative stress"/>
    <property type="evidence" value="ECO:0007669"/>
    <property type="project" value="UniProtKB-UniRule"/>
</dbReference>
<dbReference type="InterPro" id="IPR002016">
    <property type="entry name" value="Haem_peroxidase"/>
</dbReference>
<dbReference type="PROSITE" id="PS00435">
    <property type="entry name" value="PEROXIDASE_1"/>
    <property type="match status" value="1"/>
</dbReference>
<evidence type="ECO:0000256" key="20">
    <source>
        <dbReference type="PIRSR" id="PIRSR600823-5"/>
    </source>
</evidence>
<dbReference type="FunFam" id="1.10.520.10:FF:000001">
    <property type="entry name" value="Peroxidase"/>
    <property type="match status" value="1"/>
</dbReference>
<evidence type="ECO:0000313" key="23">
    <source>
        <dbReference type="EMBL" id="RZC68379.1"/>
    </source>
</evidence>
<dbReference type="EMBL" id="CM010721">
    <property type="protein sequence ID" value="RZC68379.1"/>
    <property type="molecule type" value="Genomic_DNA"/>
</dbReference>
<evidence type="ECO:0000256" key="3">
    <source>
        <dbReference type="ARBA" id="ARBA00006873"/>
    </source>
</evidence>
<keyword evidence="6 21" id="KW-0575">Peroxidase</keyword>
<dbReference type="OrthoDB" id="2113341at2759"/>
<feature type="domain" description="Plant heme peroxidase family profile" evidence="22">
    <location>
        <begin position="25"/>
        <end position="324"/>
    </location>
</feature>
<feature type="binding site" evidence="18">
    <location>
        <position position="70"/>
    </location>
    <ligand>
        <name>Ca(2+)</name>
        <dbReference type="ChEBI" id="CHEBI:29108"/>
        <label>1</label>
    </ligand>
</feature>
<keyword evidence="12 18" id="KW-0408">Iron</keyword>
<feature type="binding site" evidence="17">
    <location>
        <position position="162"/>
    </location>
    <ligand>
        <name>substrate</name>
    </ligand>
</feature>
<feature type="binding site" evidence="18">
    <location>
        <position position="72"/>
    </location>
    <ligand>
        <name>Ca(2+)</name>
        <dbReference type="ChEBI" id="CHEBI:29108"/>
        <label>1</label>
    </ligand>
</feature>
<feature type="signal peptide" evidence="21">
    <location>
        <begin position="1"/>
        <end position="23"/>
    </location>
</feature>
<evidence type="ECO:0000256" key="10">
    <source>
        <dbReference type="ARBA" id="ARBA00022837"/>
    </source>
</evidence>
<feature type="binding site" evidence="18">
    <location>
        <position position="74"/>
    </location>
    <ligand>
        <name>Ca(2+)</name>
        <dbReference type="ChEBI" id="CHEBI:29108"/>
        <label>1</label>
    </ligand>
</feature>
<dbReference type="AlphaFoldDB" id="A0A4Y7K8W8"/>
<dbReference type="GO" id="GO:0005576">
    <property type="term" value="C:extracellular region"/>
    <property type="evidence" value="ECO:0007669"/>
    <property type="project" value="UniProtKB-SubCell"/>
</dbReference>
<evidence type="ECO:0000256" key="9">
    <source>
        <dbReference type="ARBA" id="ARBA00022729"/>
    </source>
</evidence>
<dbReference type="Proteomes" id="UP000316621">
    <property type="component" value="Chromosome 7"/>
</dbReference>
<feature type="disulfide bond" evidence="20">
    <location>
        <begin position="120"/>
        <end position="320"/>
    </location>
</feature>
<evidence type="ECO:0000256" key="2">
    <source>
        <dbReference type="ARBA" id="ARBA00002322"/>
    </source>
</evidence>
<dbReference type="InterPro" id="IPR000823">
    <property type="entry name" value="Peroxidase_pln"/>
</dbReference>
<keyword evidence="15 21" id="KW-0376">Hydrogen peroxide</keyword>
<evidence type="ECO:0000256" key="21">
    <source>
        <dbReference type="RuleBase" id="RU362060"/>
    </source>
</evidence>
<feature type="binding site" evidence="18">
    <location>
        <position position="243"/>
    </location>
    <ligand>
        <name>Ca(2+)</name>
        <dbReference type="ChEBI" id="CHEBI:29108"/>
        <label>2</label>
    </ligand>
</feature>
<keyword evidence="11 21" id="KW-0560">Oxidoreductase</keyword>
<keyword evidence="5 21" id="KW-0964">Secreted</keyword>
<feature type="binding site" evidence="18">
    <location>
        <position position="193"/>
    </location>
    <ligand>
        <name>Ca(2+)</name>
        <dbReference type="ChEBI" id="CHEBI:29108"/>
        <label>2</label>
    </ligand>
</feature>
<comment type="function">
    <text evidence="2">Removal of H(2)O(2), oxidation of toxic reductants, biosynthesis and degradation of lignin, suberization, auxin catabolism, response to environmental stresses such as wounding, pathogen attack and oxidative stress. These functions might be dependent on each isozyme/isoform in each plant tissue.</text>
</comment>
<dbReference type="SUPFAM" id="SSF48113">
    <property type="entry name" value="Heme-dependent peroxidases"/>
    <property type="match status" value="1"/>
</dbReference>
<keyword evidence="7 21" id="KW-0349">Heme</keyword>
<feature type="binding site" evidence="18">
    <location>
        <position position="76"/>
    </location>
    <ligand>
        <name>Ca(2+)</name>
        <dbReference type="ChEBI" id="CHEBI:29108"/>
        <label>1</label>
    </ligand>
</feature>
<comment type="subcellular location">
    <subcellularLocation>
        <location evidence="21">Secreted</location>
    </subcellularLocation>
</comment>
<evidence type="ECO:0000256" key="5">
    <source>
        <dbReference type="ARBA" id="ARBA00022525"/>
    </source>
</evidence>
<name>A0A4Y7K8W8_PAPSO</name>
<comment type="similarity">
    <text evidence="3">Belongs to the peroxidase family. Ascorbate peroxidase subfamily.</text>
</comment>
<evidence type="ECO:0000256" key="19">
    <source>
        <dbReference type="PIRSR" id="PIRSR600823-4"/>
    </source>
</evidence>
<feature type="binding site" evidence="18">
    <location>
        <position position="67"/>
    </location>
    <ligand>
        <name>Ca(2+)</name>
        <dbReference type="ChEBI" id="CHEBI:29108"/>
        <label>1</label>
    </ligand>
</feature>
<dbReference type="Gene3D" id="1.10.420.10">
    <property type="entry name" value="Peroxidase, domain 2"/>
    <property type="match status" value="1"/>
</dbReference>
<proteinExistence type="inferred from homology"/>
<dbReference type="STRING" id="3469.A0A4Y7K8W8"/>
<accession>A0A4Y7K8W8</accession>
<dbReference type="GO" id="GO:0042744">
    <property type="term" value="P:hydrogen peroxide catabolic process"/>
    <property type="evidence" value="ECO:0007669"/>
    <property type="project" value="UniProtKB-KW"/>
</dbReference>
<comment type="catalytic activity">
    <reaction evidence="1 21">
        <text>2 a phenolic donor + H2O2 = 2 a phenolic radical donor + 2 H2O</text>
        <dbReference type="Rhea" id="RHEA:56136"/>
        <dbReference type="ChEBI" id="CHEBI:15377"/>
        <dbReference type="ChEBI" id="CHEBI:16240"/>
        <dbReference type="ChEBI" id="CHEBI:139520"/>
        <dbReference type="ChEBI" id="CHEBI:139521"/>
        <dbReference type="EC" id="1.11.1.7"/>
    </reaction>
</comment>
<evidence type="ECO:0000256" key="4">
    <source>
        <dbReference type="ARBA" id="ARBA00012313"/>
    </source>
</evidence>
<dbReference type="GO" id="GO:0140825">
    <property type="term" value="F:lactoperoxidase activity"/>
    <property type="evidence" value="ECO:0007669"/>
    <property type="project" value="UniProtKB-EC"/>
</dbReference>
<dbReference type="InterPro" id="IPR019793">
    <property type="entry name" value="Peroxidases_heam-ligand_BS"/>
</dbReference>